<feature type="transmembrane region" description="Helical" evidence="10">
    <location>
        <begin position="389"/>
        <end position="406"/>
    </location>
</feature>
<dbReference type="InterPro" id="IPR003594">
    <property type="entry name" value="HATPase_dom"/>
</dbReference>
<keyword evidence="10" id="KW-1133">Transmembrane helix</keyword>
<evidence type="ECO:0000313" key="13">
    <source>
        <dbReference type="EMBL" id="SCY48462.1"/>
    </source>
</evidence>
<evidence type="ECO:0000256" key="8">
    <source>
        <dbReference type="ARBA" id="ARBA00023012"/>
    </source>
</evidence>
<sequence length="646" mass="73415">MKILTFLLLFSTAIFAQTDLEARRQGIERLTSSDPEAAFKEISAIAVEHKNADEKTKAKIESTMALVMIYMADLEGAEKKNDWSFSVHSKSGEAQELARNYFSKALIAERRSDYVHSIDFFLKTITYAEKSKQFTLLQKSNRGLAMSYCDQRDYNKALDFINKSLSYQKQKPDPMQQAYSLAAKGEIYRLKGDLKIANQYLKEAHDTFEKAGNEHGRAWVLTNWAICHENNLLEYARMALEAQEIWDKVAPENTMSIVNLGNIGYNFMVMARDSAMVTKGQPDLPQGKAALVGASERYYKRALALARKKKNWNAVIYQTHNLAALHYMNADYKSAYDNLNITLRLNDSIFSQQNKNKIAALESEKKILLRDEKIRLDQIRLENHQKQRWYLFGGLALLACIGVLLFRQNQNRKNHNQRLLSLNNELDQANKVKTRFFSILNHDLRRPVYNLIHYLQLQKESPELLDADSKERIEGQTLQSAENLLASMEDLLLWSKGQMEHFEPSAKAVAVGSVFLDLQHHFESESAVSLHFENPENITITTDGDYLKTILRNLIGNAIKAMEGQPNATIWVKSFSNHKRPVITVCDNGKGIQAEQYKALYDENEVVGIGTGLGFHLIRDLAKAIGTTVSVESNSGEGTTFTLTFN</sequence>
<dbReference type="InterPro" id="IPR036097">
    <property type="entry name" value="HisK_dim/P_sf"/>
</dbReference>
<dbReference type="InterPro" id="IPR011990">
    <property type="entry name" value="TPR-like_helical_dom_sf"/>
</dbReference>
<keyword evidence="10" id="KW-0472">Membrane</keyword>
<dbReference type="InterPro" id="IPR003661">
    <property type="entry name" value="HisK_dim/P_dom"/>
</dbReference>
<dbReference type="InterPro" id="IPR050351">
    <property type="entry name" value="BphY/WalK/GraS-like"/>
</dbReference>
<reference evidence="13 14" key="1">
    <citation type="submission" date="2016-10" db="EMBL/GenBank/DDBJ databases">
        <authorList>
            <person name="de Groot N.N."/>
        </authorList>
    </citation>
    <scope>NUCLEOTIDE SEQUENCE [LARGE SCALE GENOMIC DNA]</scope>
    <source>
        <strain evidence="13 14">CGMCC 1.7031</strain>
    </source>
</reference>
<dbReference type="GO" id="GO:0005524">
    <property type="term" value="F:ATP binding"/>
    <property type="evidence" value="ECO:0007669"/>
    <property type="project" value="UniProtKB-KW"/>
</dbReference>
<keyword evidence="8" id="KW-0902">Two-component regulatory system</keyword>
<dbReference type="Pfam" id="PF13424">
    <property type="entry name" value="TPR_12"/>
    <property type="match status" value="1"/>
</dbReference>
<dbReference type="PANTHER" id="PTHR42878:SF7">
    <property type="entry name" value="SENSOR HISTIDINE KINASE GLRK"/>
    <property type="match status" value="1"/>
</dbReference>
<evidence type="ECO:0000259" key="12">
    <source>
        <dbReference type="PROSITE" id="PS50109"/>
    </source>
</evidence>
<keyword evidence="10" id="KW-0812">Transmembrane</keyword>
<evidence type="ECO:0000256" key="11">
    <source>
        <dbReference type="SAM" id="SignalP"/>
    </source>
</evidence>
<dbReference type="GO" id="GO:0030295">
    <property type="term" value="F:protein kinase activator activity"/>
    <property type="evidence" value="ECO:0007669"/>
    <property type="project" value="TreeGrafter"/>
</dbReference>
<comment type="catalytic activity">
    <reaction evidence="1">
        <text>ATP + protein L-histidine = ADP + protein N-phospho-L-histidine.</text>
        <dbReference type="EC" id="2.7.13.3"/>
    </reaction>
</comment>
<evidence type="ECO:0000256" key="4">
    <source>
        <dbReference type="ARBA" id="ARBA00022679"/>
    </source>
</evidence>
<dbReference type="InterPro" id="IPR004358">
    <property type="entry name" value="Sig_transdc_His_kin-like_C"/>
</dbReference>
<keyword evidence="7" id="KW-0067">ATP-binding</keyword>
<dbReference type="AlphaFoldDB" id="A0A1G5GA76"/>
<dbReference type="Gene3D" id="1.10.287.130">
    <property type="match status" value="1"/>
</dbReference>
<feature type="coiled-coil region" evidence="9">
    <location>
        <begin position="405"/>
        <end position="432"/>
    </location>
</feature>
<dbReference type="EC" id="2.7.13.3" evidence="2"/>
<dbReference type="PROSITE" id="PS50109">
    <property type="entry name" value="HIS_KIN"/>
    <property type="match status" value="1"/>
</dbReference>
<gene>
    <name evidence="13" type="ORF">SAMN02927903_01504</name>
</gene>
<protein>
    <recommendedName>
        <fullName evidence="2">histidine kinase</fullName>
        <ecNumber evidence="2">2.7.13.3</ecNumber>
    </recommendedName>
</protein>
<dbReference type="InterPro" id="IPR036890">
    <property type="entry name" value="HATPase_C_sf"/>
</dbReference>
<keyword evidence="11" id="KW-0732">Signal</keyword>
<dbReference type="SUPFAM" id="SSF55874">
    <property type="entry name" value="ATPase domain of HSP90 chaperone/DNA topoisomerase II/histidine kinase"/>
    <property type="match status" value="1"/>
</dbReference>
<evidence type="ECO:0000256" key="6">
    <source>
        <dbReference type="ARBA" id="ARBA00022777"/>
    </source>
</evidence>
<keyword evidence="9" id="KW-0175">Coiled coil</keyword>
<evidence type="ECO:0000256" key="9">
    <source>
        <dbReference type="SAM" id="Coils"/>
    </source>
</evidence>
<feature type="chain" id="PRO_5011511533" description="histidine kinase" evidence="11">
    <location>
        <begin position="17"/>
        <end position="646"/>
    </location>
</feature>
<evidence type="ECO:0000256" key="1">
    <source>
        <dbReference type="ARBA" id="ARBA00000085"/>
    </source>
</evidence>
<dbReference type="RefSeq" id="WP_091141684.1">
    <property type="nucleotide sequence ID" value="NZ_FMVF01000006.1"/>
</dbReference>
<dbReference type="PANTHER" id="PTHR42878">
    <property type="entry name" value="TWO-COMPONENT HISTIDINE KINASE"/>
    <property type="match status" value="1"/>
</dbReference>
<dbReference type="CDD" id="cd00082">
    <property type="entry name" value="HisKA"/>
    <property type="match status" value="1"/>
</dbReference>
<keyword evidence="6" id="KW-0418">Kinase</keyword>
<dbReference type="InterPro" id="IPR005467">
    <property type="entry name" value="His_kinase_dom"/>
</dbReference>
<dbReference type="Gene3D" id="1.25.40.10">
    <property type="entry name" value="Tetratricopeptide repeat domain"/>
    <property type="match status" value="1"/>
</dbReference>
<evidence type="ECO:0000313" key="14">
    <source>
        <dbReference type="Proteomes" id="UP000199354"/>
    </source>
</evidence>
<dbReference type="GO" id="GO:0000156">
    <property type="term" value="F:phosphorelay response regulator activity"/>
    <property type="evidence" value="ECO:0007669"/>
    <property type="project" value="TreeGrafter"/>
</dbReference>
<dbReference type="SUPFAM" id="SSF48452">
    <property type="entry name" value="TPR-like"/>
    <property type="match status" value="1"/>
</dbReference>
<keyword evidence="14" id="KW-1185">Reference proteome</keyword>
<evidence type="ECO:0000256" key="2">
    <source>
        <dbReference type="ARBA" id="ARBA00012438"/>
    </source>
</evidence>
<dbReference type="CDD" id="cd00075">
    <property type="entry name" value="HATPase"/>
    <property type="match status" value="1"/>
</dbReference>
<dbReference type="SMART" id="SM00387">
    <property type="entry name" value="HATPase_c"/>
    <property type="match status" value="1"/>
</dbReference>
<dbReference type="PRINTS" id="PR00344">
    <property type="entry name" value="BCTRLSENSOR"/>
</dbReference>
<keyword evidence="4" id="KW-0808">Transferase</keyword>
<keyword evidence="5" id="KW-0547">Nucleotide-binding</keyword>
<keyword evidence="3" id="KW-0597">Phosphoprotein</keyword>
<dbReference type="Proteomes" id="UP000199354">
    <property type="component" value="Unassembled WGS sequence"/>
</dbReference>
<evidence type="ECO:0000256" key="3">
    <source>
        <dbReference type="ARBA" id="ARBA00022553"/>
    </source>
</evidence>
<evidence type="ECO:0000256" key="10">
    <source>
        <dbReference type="SAM" id="Phobius"/>
    </source>
</evidence>
<dbReference type="STRING" id="490189.SAMN02927903_01504"/>
<accession>A0A1G5GA76</accession>
<dbReference type="EMBL" id="FMVF01000006">
    <property type="protein sequence ID" value="SCY48462.1"/>
    <property type="molecule type" value="Genomic_DNA"/>
</dbReference>
<dbReference type="GO" id="GO:0007234">
    <property type="term" value="P:osmosensory signaling via phosphorelay pathway"/>
    <property type="evidence" value="ECO:0007669"/>
    <property type="project" value="TreeGrafter"/>
</dbReference>
<feature type="signal peptide" evidence="11">
    <location>
        <begin position="1"/>
        <end position="16"/>
    </location>
</feature>
<dbReference type="Gene3D" id="3.30.565.10">
    <property type="entry name" value="Histidine kinase-like ATPase, C-terminal domain"/>
    <property type="match status" value="1"/>
</dbReference>
<dbReference type="SUPFAM" id="SSF47384">
    <property type="entry name" value="Homodimeric domain of signal transducing histidine kinase"/>
    <property type="match status" value="1"/>
</dbReference>
<dbReference type="GO" id="GO:0000155">
    <property type="term" value="F:phosphorelay sensor kinase activity"/>
    <property type="evidence" value="ECO:0007669"/>
    <property type="project" value="InterPro"/>
</dbReference>
<organism evidence="13 14">
    <name type="scientific">Flavobacterium caeni</name>
    <dbReference type="NCBI Taxonomy" id="490189"/>
    <lineage>
        <taxon>Bacteria</taxon>
        <taxon>Pseudomonadati</taxon>
        <taxon>Bacteroidota</taxon>
        <taxon>Flavobacteriia</taxon>
        <taxon>Flavobacteriales</taxon>
        <taxon>Flavobacteriaceae</taxon>
        <taxon>Flavobacterium</taxon>
    </lineage>
</organism>
<dbReference type="OrthoDB" id="9810447at2"/>
<proteinExistence type="predicted"/>
<evidence type="ECO:0000256" key="7">
    <source>
        <dbReference type="ARBA" id="ARBA00022840"/>
    </source>
</evidence>
<name>A0A1G5GA76_9FLAO</name>
<dbReference type="Pfam" id="PF02518">
    <property type="entry name" value="HATPase_c"/>
    <property type="match status" value="1"/>
</dbReference>
<feature type="domain" description="Histidine kinase" evidence="12">
    <location>
        <begin position="439"/>
        <end position="646"/>
    </location>
</feature>
<evidence type="ECO:0000256" key="5">
    <source>
        <dbReference type="ARBA" id="ARBA00022741"/>
    </source>
</evidence>